<evidence type="ECO:0000313" key="2">
    <source>
        <dbReference type="EMBL" id="QBK86078.1"/>
    </source>
</evidence>
<accession>A0A481YS91</accession>
<feature type="transmembrane region" description="Helical" evidence="1">
    <location>
        <begin position="12"/>
        <end position="34"/>
    </location>
</feature>
<proteinExistence type="predicted"/>
<organism evidence="2">
    <name type="scientific">Marseillevirus LCMAC101</name>
    <dbReference type="NCBI Taxonomy" id="2506602"/>
    <lineage>
        <taxon>Viruses</taxon>
        <taxon>Varidnaviria</taxon>
        <taxon>Bamfordvirae</taxon>
        <taxon>Nucleocytoviricota</taxon>
        <taxon>Megaviricetes</taxon>
        <taxon>Pimascovirales</taxon>
        <taxon>Pimascovirales incertae sedis</taxon>
        <taxon>Marseilleviridae</taxon>
    </lineage>
</organism>
<evidence type="ECO:0000256" key="1">
    <source>
        <dbReference type="SAM" id="Phobius"/>
    </source>
</evidence>
<keyword evidence="1" id="KW-0472">Membrane</keyword>
<reference evidence="2" key="1">
    <citation type="journal article" date="2019" name="MBio">
        <title>Virus Genomes from Deep Sea Sediments Expand the Ocean Megavirome and Support Independent Origins of Viral Gigantism.</title>
        <authorList>
            <person name="Backstrom D."/>
            <person name="Yutin N."/>
            <person name="Jorgensen S.L."/>
            <person name="Dharamshi J."/>
            <person name="Homa F."/>
            <person name="Zaremba-Niedwiedzka K."/>
            <person name="Spang A."/>
            <person name="Wolf Y.I."/>
            <person name="Koonin E.V."/>
            <person name="Ettema T.J."/>
        </authorList>
    </citation>
    <scope>NUCLEOTIDE SEQUENCE</scope>
</reference>
<name>A0A481YS91_9VIRU</name>
<gene>
    <name evidence="2" type="ORF">LCMAC101_06730</name>
</gene>
<sequence>MALSTGAKVGIGIGIGVGLIVLGLLIWFVIWPAIANAIEKGKEYSYNGGGSGNNGYIRKWIDDHMLSCSETPNMCIIDNGDEECTRSAGFAQLLTQDGEYILCYKDSKIFLSPTSSSKDENIWYLCFQNKNFGDSAYAGRLVAANQLCNGTKNLCNLFWECSSTQGDQPCSGLTNYKNSGNYPPDLVRLDSACSVKNCNLSYNKCVNKSDSSGNNLPCLEAVGKNEYPVEQSVYINSDDTISTDPEWSKSHTHHNVCDDGGKGCMNNTYYLGIDYPEYTISPTLISQLGIRFKIVDCDATQTDGRWTCLPPS</sequence>
<keyword evidence="1" id="KW-1133">Transmembrane helix</keyword>
<dbReference type="EMBL" id="MK500329">
    <property type="protein sequence ID" value="QBK86078.1"/>
    <property type="molecule type" value="Genomic_DNA"/>
</dbReference>
<keyword evidence="1" id="KW-0812">Transmembrane</keyword>
<protein>
    <submittedName>
        <fullName evidence="2">Uncharacterized protein</fullName>
    </submittedName>
</protein>